<organism evidence="1 2">
    <name type="scientific">Pedobacter steynii</name>
    <dbReference type="NCBI Taxonomy" id="430522"/>
    <lineage>
        <taxon>Bacteria</taxon>
        <taxon>Pseudomonadati</taxon>
        <taxon>Bacteroidota</taxon>
        <taxon>Sphingobacteriia</taxon>
        <taxon>Sphingobacteriales</taxon>
        <taxon>Sphingobacteriaceae</taxon>
        <taxon>Pedobacter</taxon>
    </lineage>
</organism>
<reference evidence="2" key="1">
    <citation type="submission" date="2016-10" db="EMBL/GenBank/DDBJ databases">
        <authorList>
            <person name="Varghese N."/>
            <person name="Submissions S."/>
        </authorList>
    </citation>
    <scope>NUCLEOTIDE SEQUENCE [LARGE SCALE GENOMIC DNA]</scope>
    <source>
        <strain evidence="2">DSM 19110</strain>
    </source>
</reference>
<gene>
    <name evidence="1" type="ORF">SAMN05421820_101797</name>
</gene>
<evidence type="ECO:0000313" key="2">
    <source>
        <dbReference type="Proteomes" id="UP000183200"/>
    </source>
</evidence>
<accession>A0A1G9L7M7</accession>
<name>A0A1G9L7M7_9SPHI</name>
<proteinExistence type="predicted"/>
<dbReference type="AlphaFoldDB" id="A0A1G9L7M7"/>
<keyword evidence="2" id="KW-1185">Reference proteome</keyword>
<evidence type="ECO:0000313" key="1">
    <source>
        <dbReference type="EMBL" id="SDL57753.1"/>
    </source>
</evidence>
<dbReference type="EMBL" id="FNGY01000001">
    <property type="protein sequence ID" value="SDL57753.1"/>
    <property type="molecule type" value="Genomic_DNA"/>
</dbReference>
<dbReference type="Proteomes" id="UP000183200">
    <property type="component" value="Unassembled WGS sequence"/>
</dbReference>
<protein>
    <submittedName>
        <fullName evidence="1">Uncharacterized protein</fullName>
    </submittedName>
</protein>
<sequence>MAFVLGLGFMIAMSSFKGELKRSTIYYYNHPSSNFVDMKVPGNWDTVQDPDFICDANTFVPCSVNVPDGVSINTYLSSYNTLPALLVASNDRRDSR</sequence>